<comment type="catalytic activity">
    <reaction evidence="19">
        <text>L-threonyl-[protein] + ATP = O-phospho-L-threonyl-[protein] + ADP + H(+)</text>
        <dbReference type="Rhea" id="RHEA:46608"/>
        <dbReference type="Rhea" id="RHEA-COMP:11060"/>
        <dbReference type="Rhea" id="RHEA-COMP:11605"/>
        <dbReference type="ChEBI" id="CHEBI:15378"/>
        <dbReference type="ChEBI" id="CHEBI:30013"/>
        <dbReference type="ChEBI" id="CHEBI:30616"/>
        <dbReference type="ChEBI" id="CHEBI:61977"/>
        <dbReference type="ChEBI" id="CHEBI:456216"/>
        <dbReference type="EC" id="2.7.11.1"/>
    </reaction>
</comment>
<dbReference type="InterPro" id="IPR032675">
    <property type="entry name" value="LRR_dom_sf"/>
</dbReference>
<dbReference type="OMA" id="PPYLCYR"/>
<dbReference type="InterPro" id="IPR000719">
    <property type="entry name" value="Prot_kinase_dom"/>
</dbReference>
<keyword evidence="8" id="KW-0808">Transferase</keyword>
<evidence type="ECO:0000256" key="5">
    <source>
        <dbReference type="ARBA" id="ARBA00022527"/>
    </source>
</evidence>
<keyword evidence="11" id="KW-0677">Repeat</keyword>
<dbReference type="InterPro" id="IPR051716">
    <property type="entry name" value="Plant_RL_S/T_kinase"/>
</dbReference>
<comment type="subcellular location">
    <subcellularLocation>
        <location evidence="1">Cell membrane</location>
        <topology evidence="1">Single-pass type I membrane protein</topology>
    </subcellularLocation>
</comment>
<evidence type="ECO:0000256" key="14">
    <source>
        <dbReference type="ARBA" id="ARBA00022840"/>
    </source>
</evidence>
<keyword evidence="15 22" id="KW-1133">Transmembrane helix</keyword>
<feature type="binding site" evidence="21">
    <location>
        <position position="711"/>
    </location>
    <ligand>
        <name>ATP</name>
        <dbReference type="ChEBI" id="CHEBI:30616"/>
    </ligand>
</feature>
<evidence type="ECO:0000313" key="26">
    <source>
        <dbReference type="Proteomes" id="UP000655225"/>
    </source>
</evidence>
<keyword evidence="13" id="KW-0418">Kinase</keyword>
<evidence type="ECO:0000256" key="22">
    <source>
        <dbReference type="SAM" id="Phobius"/>
    </source>
</evidence>
<dbReference type="InterPro" id="IPR017441">
    <property type="entry name" value="Protein_kinase_ATP_BS"/>
</dbReference>
<evidence type="ECO:0000256" key="11">
    <source>
        <dbReference type="ARBA" id="ARBA00022737"/>
    </source>
</evidence>
<dbReference type="InterPro" id="IPR001611">
    <property type="entry name" value="Leu-rich_rpt"/>
</dbReference>
<evidence type="ECO:0000256" key="19">
    <source>
        <dbReference type="ARBA" id="ARBA00047899"/>
    </source>
</evidence>
<dbReference type="GO" id="GO:0004674">
    <property type="term" value="F:protein serine/threonine kinase activity"/>
    <property type="evidence" value="ECO:0007669"/>
    <property type="project" value="UniProtKB-KW"/>
</dbReference>
<evidence type="ECO:0000256" key="13">
    <source>
        <dbReference type="ARBA" id="ARBA00022777"/>
    </source>
</evidence>
<dbReference type="PROSITE" id="PS00108">
    <property type="entry name" value="PROTEIN_KINASE_ST"/>
    <property type="match status" value="1"/>
</dbReference>
<feature type="domain" description="Protein kinase" evidence="24">
    <location>
        <begin position="683"/>
        <end position="984"/>
    </location>
</feature>
<gene>
    <name evidence="25" type="ORF">HHK36_009680</name>
</gene>
<dbReference type="SMART" id="SM00369">
    <property type="entry name" value="LRR_TYP"/>
    <property type="match status" value="6"/>
</dbReference>
<dbReference type="Gene3D" id="1.10.510.10">
    <property type="entry name" value="Transferase(Phosphotransferase) domain 1"/>
    <property type="match status" value="1"/>
</dbReference>
<evidence type="ECO:0000259" key="24">
    <source>
        <dbReference type="PROSITE" id="PS50011"/>
    </source>
</evidence>
<dbReference type="SMART" id="SM00220">
    <property type="entry name" value="S_TKc"/>
    <property type="match status" value="1"/>
</dbReference>
<keyword evidence="14 21" id="KW-0067">ATP-binding</keyword>
<name>A0A835DIL0_TETSI</name>
<evidence type="ECO:0000256" key="17">
    <source>
        <dbReference type="ARBA" id="ARBA00023170"/>
    </source>
</evidence>
<dbReference type="GO" id="GO:0006952">
    <property type="term" value="P:defense response"/>
    <property type="evidence" value="ECO:0007669"/>
    <property type="project" value="UniProtKB-ARBA"/>
</dbReference>
<dbReference type="EC" id="2.7.11.1" evidence="3"/>
<keyword evidence="26" id="KW-1185">Reference proteome</keyword>
<dbReference type="GO" id="GO:0005886">
    <property type="term" value="C:plasma membrane"/>
    <property type="evidence" value="ECO:0007669"/>
    <property type="project" value="UniProtKB-SubCell"/>
</dbReference>
<keyword evidence="17" id="KW-0675">Receptor</keyword>
<evidence type="ECO:0000256" key="23">
    <source>
        <dbReference type="SAM" id="SignalP"/>
    </source>
</evidence>
<evidence type="ECO:0000256" key="8">
    <source>
        <dbReference type="ARBA" id="ARBA00022679"/>
    </source>
</evidence>
<dbReference type="FunFam" id="3.80.10.10:FF:000275">
    <property type="entry name" value="Leucine-rich repeat receptor-like protein kinase"/>
    <property type="match status" value="1"/>
</dbReference>
<dbReference type="FunFam" id="3.80.10.10:FF:000453">
    <property type="entry name" value="Leucine-rich receptor-like protein kinase family protein"/>
    <property type="match status" value="1"/>
</dbReference>
<dbReference type="FunFam" id="1.10.510.10:FF:000417">
    <property type="entry name" value="Leucine-rich repeat receptor-like protein kinase"/>
    <property type="match status" value="1"/>
</dbReference>
<dbReference type="GO" id="GO:0051707">
    <property type="term" value="P:response to other organism"/>
    <property type="evidence" value="ECO:0007669"/>
    <property type="project" value="UniProtKB-ARBA"/>
</dbReference>
<comment type="caution">
    <text evidence="25">The sequence shown here is derived from an EMBL/GenBank/DDBJ whole genome shotgun (WGS) entry which is preliminary data.</text>
</comment>
<dbReference type="Pfam" id="PF08263">
    <property type="entry name" value="LRRNT_2"/>
    <property type="match status" value="1"/>
</dbReference>
<dbReference type="AlphaFoldDB" id="A0A835DIL0"/>
<dbReference type="EMBL" id="JABCRI010000006">
    <property type="protein sequence ID" value="KAF8404791.1"/>
    <property type="molecule type" value="Genomic_DNA"/>
</dbReference>
<dbReference type="Pfam" id="PF00560">
    <property type="entry name" value="LRR_1"/>
    <property type="match status" value="4"/>
</dbReference>
<dbReference type="InterPro" id="IPR003591">
    <property type="entry name" value="Leu-rich_rpt_typical-subtyp"/>
</dbReference>
<evidence type="ECO:0000256" key="20">
    <source>
        <dbReference type="ARBA" id="ARBA00048679"/>
    </source>
</evidence>
<evidence type="ECO:0000256" key="7">
    <source>
        <dbReference type="ARBA" id="ARBA00022614"/>
    </source>
</evidence>
<dbReference type="PANTHER" id="PTHR48053">
    <property type="entry name" value="LEUCINE RICH REPEAT FAMILY PROTEIN, EXPRESSED"/>
    <property type="match status" value="1"/>
</dbReference>
<evidence type="ECO:0000256" key="18">
    <source>
        <dbReference type="ARBA" id="ARBA00023180"/>
    </source>
</evidence>
<evidence type="ECO:0000256" key="4">
    <source>
        <dbReference type="ARBA" id="ARBA00022475"/>
    </source>
</evidence>
<evidence type="ECO:0000256" key="16">
    <source>
        <dbReference type="ARBA" id="ARBA00023136"/>
    </source>
</evidence>
<sequence>MAHLQQLLLMSFLFFFYLSPATSMTQDAGILLHTKNALLEDPAGHLDDWIPTGDHAPCNWTGITCDSLTLAVTSINLTGFDISGEFPAAFCRIPTLLNLSLSNNMLNGSTSSQGISLCSRLHFLDLSLNLFVGGLPEFVPEFANLRWLDLSQNNFSGEIPASFGRFPKLQVLCLFANLLNGTIPAFLTNLTELIRFELAYNPFTPGPLPSEIGDLTKLENLWLPFSSLIGEIPGSVGKLTKLKNLDLSNNNLSGKIPYSIGGLMSVKQIELFCNRISGELPESLRNLKSLLKFDVSQNNLTGKMPEGLAGLHLISLGLNDNQLEGEIPEILSSNSKLVEFKVFNNSFSGNLPGELGRNSSLEEFDVSGNSFSGELPPYLCYRKKLQRLVAFNNRFSGNLPEYYGECDTLTYVRIFNNEISGEVPVQLWSFPRLSLLELKNNRLEGSIPPAISGARNLSQLLISGNYFSGKFPVEICRLKELAVIDASSNRFSGELPACINEMKRLEKLDLQQNMLSGEIPNRVSSWTHLTELNLSGNRLSGQIPRDLGNLPVLTYLDLSGNSFSGEIPTELTNLKLNKFNLSGNNLAGKVPPGFDNGFYVSGLIGNPNLCSPNLKPFHPCPKTKTTSWFLIAVFLSLILLLSVSLFWFYKMKAKAVGGKSKPPWKLTSFHRVGFNEDDIFTSLTDDNLIGTGGSGKVYRAKLKSGQTVAVKRLWGYNGKQPETEGDFLSEVDTLGRIRHGNIVKLFFSCIGEDFRILVYEYLENGSLGDVLHGEKGGVLLDWRKRFTIAVGAAQGLAYLHHDCVPTIVHRDVKSNNILLDGDFNPRVADFGLAKTLQKDVSRGEGESVMSRVAGSYGYIAPEYGYTMRVTEKSDVYSFGVVLMELVTGKRPNDSAFGENKDIVKWVTDEVLASEELRDNGGCSGTNLHHLIDEKMNPSSGDYQEIEKALNVAILCTSAFPMNRPSMRRVVELLKDQRDVSPPAMARAK</sequence>
<dbReference type="SUPFAM" id="SSF56112">
    <property type="entry name" value="Protein kinase-like (PK-like)"/>
    <property type="match status" value="1"/>
</dbReference>
<dbReference type="InterPro" id="IPR008271">
    <property type="entry name" value="Ser/Thr_kinase_AS"/>
</dbReference>
<evidence type="ECO:0000256" key="6">
    <source>
        <dbReference type="ARBA" id="ARBA00022553"/>
    </source>
</evidence>
<dbReference type="InterPro" id="IPR011009">
    <property type="entry name" value="Kinase-like_dom_sf"/>
</dbReference>
<evidence type="ECO:0000256" key="1">
    <source>
        <dbReference type="ARBA" id="ARBA00004251"/>
    </source>
</evidence>
<keyword evidence="12 21" id="KW-0547">Nucleotide-binding</keyword>
<dbReference type="PANTHER" id="PTHR48053:SF159">
    <property type="entry name" value="PROTEIN KINASE DOMAIN-CONTAINING PROTEIN"/>
    <property type="match status" value="1"/>
</dbReference>
<evidence type="ECO:0000313" key="25">
    <source>
        <dbReference type="EMBL" id="KAF8404791.1"/>
    </source>
</evidence>
<dbReference type="Pfam" id="PF13855">
    <property type="entry name" value="LRR_8"/>
    <property type="match status" value="1"/>
</dbReference>
<protein>
    <recommendedName>
        <fullName evidence="3">non-specific serine/threonine protein kinase</fullName>
        <ecNumber evidence="3">2.7.11.1</ecNumber>
    </recommendedName>
</protein>
<dbReference type="OrthoDB" id="2021138at2759"/>
<feature type="chain" id="PRO_5032346405" description="non-specific serine/threonine protein kinase" evidence="23">
    <location>
        <begin position="24"/>
        <end position="988"/>
    </location>
</feature>
<dbReference type="PROSITE" id="PS00107">
    <property type="entry name" value="PROTEIN_KINASE_ATP"/>
    <property type="match status" value="1"/>
</dbReference>
<reference evidence="25 26" key="1">
    <citation type="submission" date="2020-04" db="EMBL/GenBank/DDBJ databases">
        <title>Plant Genome Project.</title>
        <authorList>
            <person name="Zhang R.-G."/>
        </authorList>
    </citation>
    <scope>NUCLEOTIDE SEQUENCE [LARGE SCALE GENOMIC DNA]</scope>
    <source>
        <strain evidence="25">YNK0</strain>
        <tissue evidence="25">Leaf</tissue>
    </source>
</reference>
<dbReference type="PROSITE" id="PS51450">
    <property type="entry name" value="LRR"/>
    <property type="match status" value="1"/>
</dbReference>
<comment type="catalytic activity">
    <reaction evidence="20">
        <text>L-seryl-[protein] + ATP = O-phospho-L-seryl-[protein] + ADP + H(+)</text>
        <dbReference type="Rhea" id="RHEA:17989"/>
        <dbReference type="Rhea" id="RHEA-COMP:9863"/>
        <dbReference type="Rhea" id="RHEA-COMP:11604"/>
        <dbReference type="ChEBI" id="CHEBI:15378"/>
        <dbReference type="ChEBI" id="CHEBI:29999"/>
        <dbReference type="ChEBI" id="CHEBI:30616"/>
        <dbReference type="ChEBI" id="CHEBI:83421"/>
        <dbReference type="ChEBI" id="CHEBI:456216"/>
        <dbReference type="EC" id="2.7.11.1"/>
    </reaction>
</comment>
<dbReference type="PROSITE" id="PS50011">
    <property type="entry name" value="PROTEIN_KINASE_DOM"/>
    <property type="match status" value="1"/>
</dbReference>
<keyword evidence="6" id="KW-0597">Phosphoprotein</keyword>
<feature type="signal peptide" evidence="23">
    <location>
        <begin position="1"/>
        <end position="23"/>
    </location>
</feature>
<feature type="transmembrane region" description="Helical" evidence="22">
    <location>
        <begin position="628"/>
        <end position="649"/>
    </location>
</feature>
<keyword evidence="18" id="KW-0325">Glycoprotein</keyword>
<dbReference type="GO" id="GO:0009791">
    <property type="term" value="P:post-embryonic development"/>
    <property type="evidence" value="ECO:0007669"/>
    <property type="project" value="UniProtKB-ARBA"/>
</dbReference>
<keyword evidence="5" id="KW-0723">Serine/threonine-protein kinase</keyword>
<dbReference type="Pfam" id="PF00069">
    <property type="entry name" value="Pkinase"/>
    <property type="match status" value="1"/>
</dbReference>
<dbReference type="SUPFAM" id="SSF52047">
    <property type="entry name" value="RNI-like"/>
    <property type="match status" value="1"/>
</dbReference>
<accession>A0A835DIL0</accession>
<dbReference type="FunFam" id="3.80.10.10:FF:000215">
    <property type="entry name" value="Receptor-like protein kinase HSL1"/>
    <property type="match status" value="1"/>
</dbReference>
<evidence type="ECO:0000256" key="2">
    <source>
        <dbReference type="ARBA" id="ARBA00008684"/>
    </source>
</evidence>
<keyword evidence="4" id="KW-1003">Cell membrane</keyword>
<comment type="similarity">
    <text evidence="2">Belongs to the protein kinase superfamily. Ser/Thr protein kinase family.</text>
</comment>
<evidence type="ECO:0000256" key="12">
    <source>
        <dbReference type="ARBA" id="ARBA00022741"/>
    </source>
</evidence>
<dbReference type="GO" id="GO:0005524">
    <property type="term" value="F:ATP binding"/>
    <property type="evidence" value="ECO:0007669"/>
    <property type="project" value="UniProtKB-UniRule"/>
</dbReference>
<dbReference type="Proteomes" id="UP000655225">
    <property type="component" value="Unassembled WGS sequence"/>
</dbReference>
<evidence type="ECO:0000256" key="3">
    <source>
        <dbReference type="ARBA" id="ARBA00012513"/>
    </source>
</evidence>
<dbReference type="Gene3D" id="3.80.10.10">
    <property type="entry name" value="Ribonuclease Inhibitor"/>
    <property type="match status" value="2"/>
</dbReference>
<keyword evidence="7" id="KW-0433">Leucine-rich repeat</keyword>
<organism evidence="25 26">
    <name type="scientific">Tetracentron sinense</name>
    <name type="common">Spur-leaf</name>
    <dbReference type="NCBI Taxonomy" id="13715"/>
    <lineage>
        <taxon>Eukaryota</taxon>
        <taxon>Viridiplantae</taxon>
        <taxon>Streptophyta</taxon>
        <taxon>Embryophyta</taxon>
        <taxon>Tracheophyta</taxon>
        <taxon>Spermatophyta</taxon>
        <taxon>Magnoliopsida</taxon>
        <taxon>Trochodendrales</taxon>
        <taxon>Trochodendraceae</taxon>
        <taxon>Tetracentron</taxon>
    </lineage>
</organism>
<evidence type="ECO:0000256" key="21">
    <source>
        <dbReference type="PROSITE-ProRule" id="PRU10141"/>
    </source>
</evidence>
<dbReference type="Gene3D" id="3.30.200.20">
    <property type="entry name" value="Phosphorylase Kinase, domain 1"/>
    <property type="match status" value="1"/>
</dbReference>
<keyword evidence="9 22" id="KW-0812">Transmembrane</keyword>
<evidence type="ECO:0000256" key="15">
    <source>
        <dbReference type="ARBA" id="ARBA00022989"/>
    </source>
</evidence>
<keyword evidence="16 22" id="KW-0472">Membrane</keyword>
<dbReference type="InterPro" id="IPR013210">
    <property type="entry name" value="LRR_N_plant-typ"/>
</dbReference>
<keyword evidence="10 23" id="KW-0732">Signal</keyword>
<evidence type="ECO:0000256" key="10">
    <source>
        <dbReference type="ARBA" id="ARBA00022729"/>
    </source>
</evidence>
<proteinExistence type="inferred from homology"/>
<evidence type="ECO:0000256" key="9">
    <source>
        <dbReference type="ARBA" id="ARBA00022692"/>
    </source>
</evidence>